<feature type="transmembrane region" description="Helical" evidence="1">
    <location>
        <begin position="113"/>
        <end position="130"/>
    </location>
</feature>
<accession>A0A1I1XZV4</accession>
<feature type="transmembrane region" description="Helical" evidence="1">
    <location>
        <begin position="20"/>
        <end position="39"/>
    </location>
</feature>
<keyword evidence="3" id="KW-1185">Reference proteome</keyword>
<gene>
    <name evidence="2" type="ORF">SAMN05216574_102218</name>
</gene>
<evidence type="ECO:0000313" key="2">
    <source>
        <dbReference type="EMBL" id="SFE12689.1"/>
    </source>
</evidence>
<sequence length="142" mass="15749">MEERVSGDVPESVRRPEYLQGLYLSYLLAGFTLGLLPLVRRLAGRAGVQTGPFVVLPVNAGVHALVRRFQRADGRTPRQRSVAGWFLVTWQLGAPVLASVPPGLVVMRGRSPLWGYLLNVIVGVSLDVLVRRRGRRRRSARP</sequence>
<feature type="transmembrane region" description="Helical" evidence="1">
    <location>
        <begin position="82"/>
        <end position="101"/>
    </location>
</feature>
<proteinExistence type="predicted"/>
<organism evidence="2 3">
    <name type="scientific">Blastococcus tunisiensis</name>
    <dbReference type="NCBI Taxonomy" id="1798228"/>
    <lineage>
        <taxon>Bacteria</taxon>
        <taxon>Bacillati</taxon>
        <taxon>Actinomycetota</taxon>
        <taxon>Actinomycetes</taxon>
        <taxon>Geodermatophilales</taxon>
        <taxon>Geodermatophilaceae</taxon>
        <taxon>Blastococcus</taxon>
    </lineage>
</organism>
<dbReference type="Proteomes" id="UP000198589">
    <property type="component" value="Unassembled WGS sequence"/>
</dbReference>
<keyword evidence="1" id="KW-0812">Transmembrane</keyword>
<evidence type="ECO:0000256" key="1">
    <source>
        <dbReference type="SAM" id="Phobius"/>
    </source>
</evidence>
<keyword evidence="1" id="KW-0472">Membrane</keyword>
<dbReference type="EMBL" id="FOND01000002">
    <property type="protein sequence ID" value="SFE12689.1"/>
    <property type="molecule type" value="Genomic_DNA"/>
</dbReference>
<dbReference type="AlphaFoldDB" id="A0A1I1XZV4"/>
<keyword evidence="1" id="KW-1133">Transmembrane helix</keyword>
<protein>
    <submittedName>
        <fullName evidence="2">Uncharacterized protein</fullName>
    </submittedName>
</protein>
<evidence type="ECO:0000313" key="3">
    <source>
        <dbReference type="Proteomes" id="UP000198589"/>
    </source>
</evidence>
<reference evidence="3" key="1">
    <citation type="submission" date="2016-10" db="EMBL/GenBank/DDBJ databases">
        <authorList>
            <person name="Varghese N."/>
            <person name="Submissions S."/>
        </authorList>
    </citation>
    <scope>NUCLEOTIDE SEQUENCE [LARGE SCALE GENOMIC DNA]</scope>
    <source>
        <strain evidence="3">DSM 46838</strain>
    </source>
</reference>
<name>A0A1I1XZV4_9ACTN</name>